<dbReference type="Proteomes" id="UP000224854">
    <property type="component" value="Unassembled WGS sequence"/>
</dbReference>
<proteinExistence type="predicted"/>
<dbReference type="EMBL" id="NJEU01001896">
    <property type="protein sequence ID" value="PHH59479.1"/>
    <property type="molecule type" value="Genomic_DNA"/>
</dbReference>
<keyword evidence="1" id="KW-0732">Signal</keyword>
<accession>A0A2C5X7C7</accession>
<comment type="caution">
    <text evidence="2">The sequence shown here is derived from an EMBL/GenBank/DDBJ whole genome shotgun (WGS) entry which is preliminary data.</text>
</comment>
<gene>
    <name evidence="2" type="ORF">CDD82_2452</name>
</gene>
<evidence type="ECO:0008006" key="4">
    <source>
        <dbReference type="Google" id="ProtNLM"/>
    </source>
</evidence>
<protein>
    <recommendedName>
        <fullName evidence="4">CBM1 domain-containing protein</fullName>
    </recommendedName>
</protein>
<keyword evidence="3" id="KW-1185">Reference proteome</keyword>
<name>A0A2C5X7C7_9HYPO</name>
<evidence type="ECO:0000313" key="3">
    <source>
        <dbReference type="Proteomes" id="UP000224854"/>
    </source>
</evidence>
<reference evidence="2 3" key="1">
    <citation type="submission" date="2017-06" db="EMBL/GenBank/DDBJ databases">
        <title>Ant-infecting Ophiocordyceps genomes reveal a high diversity of potential behavioral manipulation genes and a possible major role for enterotoxins.</title>
        <authorList>
            <person name="De Bekker C."/>
            <person name="Evans H.C."/>
            <person name="Brachmann A."/>
            <person name="Hughes D.P."/>
        </authorList>
    </citation>
    <scope>NUCLEOTIDE SEQUENCE [LARGE SCALE GENOMIC DNA]</scope>
    <source>
        <strain evidence="2 3">1348a</strain>
    </source>
</reference>
<organism evidence="2 3">
    <name type="scientific">Ophiocordyceps australis</name>
    <dbReference type="NCBI Taxonomy" id="1399860"/>
    <lineage>
        <taxon>Eukaryota</taxon>
        <taxon>Fungi</taxon>
        <taxon>Dikarya</taxon>
        <taxon>Ascomycota</taxon>
        <taxon>Pezizomycotina</taxon>
        <taxon>Sordariomycetes</taxon>
        <taxon>Hypocreomycetidae</taxon>
        <taxon>Hypocreales</taxon>
        <taxon>Ophiocordycipitaceae</taxon>
        <taxon>Ophiocordyceps</taxon>
    </lineage>
</organism>
<evidence type="ECO:0000313" key="2">
    <source>
        <dbReference type="EMBL" id="PHH59479.1"/>
    </source>
</evidence>
<feature type="chain" id="PRO_5011999280" description="CBM1 domain-containing protein" evidence="1">
    <location>
        <begin position="20"/>
        <end position="115"/>
    </location>
</feature>
<feature type="signal peptide" evidence="1">
    <location>
        <begin position="1"/>
        <end position="19"/>
    </location>
</feature>
<sequence length="115" mass="12537">MKSASLVAAATGLITTVVATDPLSPGQCTLQGRECEWFGASPFCGSTNSRLGDLDPEGREYYTSTETLTWSDLCEEPTRGKDPETDCCNAYGSRCWGGYKRLWCKPKPESEPVSK</sequence>
<dbReference type="AlphaFoldDB" id="A0A2C5X7C7"/>
<dbReference type="OrthoDB" id="4965594at2759"/>
<evidence type="ECO:0000256" key="1">
    <source>
        <dbReference type="SAM" id="SignalP"/>
    </source>
</evidence>